<evidence type="ECO:0000313" key="2">
    <source>
        <dbReference type="Proteomes" id="UP000253420"/>
    </source>
</evidence>
<keyword evidence="2" id="KW-1185">Reference proteome</keyword>
<evidence type="ECO:0000313" key="1">
    <source>
        <dbReference type="EMBL" id="RCS24835.1"/>
    </source>
</evidence>
<dbReference type="EMBL" id="QOZG01000002">
    <property type="protein sequence ID" value="RCS24835.1"/>
    <property type="molecule type" value="Genomic_DNA"/>
</dbReference>
<sequence length="67" mass="7739">MLQTYCLAALHDDRDLKLCVGIAMMTISDTGESEDLVAYPQQEWTPELIEKLRVDRENFEVLQKPLN</sequence>
<dbReference type="AlphaFoldDB" id="A0A368K889"/>
<organism evidence="1 2">
    <name type="scientific">Phyllobacterium salinisoli</name>
    <dbReference type="NCBI Taxonomy" id="1899321"/>
    <lineage>
        <taxon>Bacteria</taxon>
        <taxon>Pseudomonadati</taxon>
        <taxon>Pseudomonadota</taxon>
        <taxon>Alphaproteobacteria</taxon>
        <taxon>Hyphomicrobiales</taxon>
        <taxon>Phyllobacteriaceae</taxon>
        <taxon>Phyllobacterium</taxon>
    </lineage>
</organism>
<reference evidence="1 2" key="1">
    <citation type="submission" date="2018-07" db="EMBL/GenBank/DDBJ databases">
        <title>The draft genome of Phyllobacterium salinisoli.</title>
        <authorList>
            <person name="Liu L."/>
            <person name="Li L."/>
            <person name="Zhang X."/>
            <person name="Liang L."/>
        </authorList>
    </citation>
    <scope>NUCLEOTIDE SEQUENCE [LARGE SCALE GENOMIC DNA]</scope>
    <source>
        <strain evidence="1 2">LLAN61</strain>
    </source>
</reference>
<proteinExistence type="predicted"/>
<accession>A0A368K889</accession>
<name>A0A368K889_9HYPH</name>
<gene>
    <name evidence="1" type="ORF">DUT91_05090</name>
</gene>
<dbReference type="Proteomes" id="UP000253420">
    <property type="component" value="Unassembled WGS sequence"/>
</dbReference>
<comment type="caution">
    <text evidence="1">The sequence shown here is derived from an EMBL/GenBank/DDBJ whole genome shotgun (WGS) entry which is preliminary data.</text>
</comment>
<protein>
    <submittedName>
        <fullName evidence="1">Uncharacterized protein</fullName>
    </submittedName>
</protein>